<keyword evidence="2" id="KW-1185">Reference proteome</keyword>
<comment type="caution">
    <text evidence="1">The sequence shown here is derived from an EMBL/GenBank/DDBJ whole genome shotgun (WGS) entry which is preliminary data.</text>
</comment>
<dbReference type="OrthoDB" id="8612906at2"/>
<evidence type="ECO:0000313" key="2">
    <source>
        <dbReference type="Proteomes" id="UP000282311"/>
    </source>
</evidence>
<gene>
    <name evidence="1" type="ORF">D7M11_26065</name>
</gene>
<reference evidence="1 2" key="1">
    <citation type="journal article" date="2007" name="Int. J. Syst. Evol. Microbiol.">
        <title>Paenibacillus ginsengarvi sp. nov., isolated from soil from ginseng cultivation.</title>
        <authorList>
            <person name="Yoon M.H."/>
            <person name="Ten L.N."/>
            <person name="Im W.T."/>
        </authorList>
    </citation>
    <scope>NUCLEOTIDE SEQUENCE [LARGE SCALE GENOMIC DNA]</scope>
    <source>
        <strain evidence="1 2">KCTC 13059</strain>
    </source>
</reference>
<proteinExistence type="predicted"/>
<dbReference type="Proteomes" id="UP000282311">
    <property type="component" value="Unassembled WGS sequence"/>
</dbReference>
<evidence type="ECO:0000313" key="1">
    <source>
        <dbReference type="EMBL" id="RKN75005.1"/>
    </source>
</evidence>
<dbReference type="AlphaFoldDB" id="A0A3B0BNR3"/>
<organism evidence="1 2">
    <name type="scientific">Paenibacillus ginsengarvi</name>
    <dbReference type="NCBI Taxonomy" id="400777"/>
    <lineage>
        <taxon>Bacteria</taxon>
        <taxon>Bacillati</taxon>
        <taxon>Bacillota</taxon>
        <taxon>Bacilli</taxon>
        <taxon>Bacillales</taxon>
        <taxon>Paenibacillaceae</taxon>
        <taxon>Paenibacillus</taxon>
    </lineage>
</organism>
<name>A0A3B0BNR3_9BACL</name>
<dbReference type="EMBL" id="RBAH01000023">
    <property type="protein sequence ID" value="RKN75005.1"/>
    <property type="molecule type" value="Genomic_DNA"/>
</dbReference>
<sequence length="199" mass="21799">MIKGFVAVTAGVDKTADIQRSLRDIAKMQVYVGIPDGSGNERPKDGEGGDITNAELLYIHTHGVRQKEMREEMNPAIESGERTYSQAYQLYIQSHGSPLWHSPPRPVLEPAIEKNRDAIAKQLQKAVSTALDGHDASGELEKAGMLGQNIARGWFTDPSNGWAPNSPLTVENKGSDKPLIDTAEMRKSITYVVDKDGSR</sequence>
<protein>
    <submittedName>
        <fullName evidence="1">Uncharacterized protein</fullName>
    </submittedName>
</protein>
<accession>A0A3B0BNR3</accession>
<dbReference type="RefSeq" id="WP_120750201.1">
    <property type="nucleotide sequence ID" value="NZ_RBAH01000023.1"/>
</dbReference>